<keyword evidence="1" id="KW-0812">Transmembrane</keyword>
<feature type="transmembrane region" description="Helical" evidence="1">
    <location>
        <begin position="31"/>
        <end position="50"/>
    </location>
</feature>
<accession>A0A2U2RM33</accession>
<keyword evidence="1" id="KW-0472">Membrane</keyword>
<dbReference type="InterPro" id="IPR005182">
    <property type="entry name" value="YdbS-like_PH"/>
</dbReference>
<dbReference type="Proteomes" id="UP000245590">
    <property type="component" value="Unassembled WGS sequence"/>
</dbReference>
<gene>
    <name evidence="3" type="ORF">DEO23_08565</name>
</gene>
<dbReference type="Pfam" id="PF03703">
    <property type="entry name" value="bPH_2"/>
    <property type="match status" value="1"/>
</dbReference>
<comment type="caution">
    <text evidence="3">The sequence shown here is derived from an EMBL/GenBank/DDBJ whole genome shotgun (WGS) entry which is preliminary data.</text>
</comment>
<dbReference type="EMBL" id="QFKX01000002">
    <property type="protein sequence ID" value="PWH06937.1"/>
    <property type="molecule type" value="Genomic_DNA"/>
</dbReference>
<dbReference type="RefSeq" id="WP_109275533.1">
    <property type="nucleotide sequence ID" value="NZ_QFKX01000002.1"/>
</dbReference>
<evidence type="ECO:0000313" key="3">
    <source>
        <dbReference type="EMBL" id="PWH06937.1"/>
    </source>
</evidence>
<proteinExistence type="predicted"/>
<name>A0A2U2RM33_9MICO</name>
<dbReference type="AlphaFoldDB" id="A0A2U2RM33"/>
<feature type="domain" description="YdbS-like PH" evidence="2">
    <location>
        <begin position="79"/>
        <end position="155"/>
    </location>
</feature>
<feature type="transmembrane region" description="Helical" evidence="1">
    <location>
        <begin position="56"/>
        <end position="74"/>
    </location>
</feature>
<organism evidence="3 4">
    <name type="scientific">Brachybacterium endophyticum</name>
    <dbReference type="NCBI Taxonomy" id="2182385"/>
    <lineage>
        <taxon>Bacteria</taxon>
        <taxon>Bacillati</taxon>
        <taxon>Actinomycetota</taxon>
        <taxon>Actinomycetes</taxon>
        <taxon>Micrococcales</taxon>
        <taxon>Dermabacteraceae</taxon>
        <taxon>Brachybacterium</taxon>
    </lineage>
</organism>
<protein>
    <recommendedName>
        <fullName evidence="2">YdbS-like PH domain-containing protein</fullName>
    </recommendedName>
</protein>
<reference evidence="3 4" key="1">
    <citation type="submission" date="2018-05" db="EMBL/GenBank/DDBJ databases">
        <title>Brachybacterium sp. M1HQ-2T, whole genome shotgun sequence.</title>
        <authorList>
            <person name="Tuo L."/>
        </authorList>
    </citation>
    <scope>NUCLEOTIDE SEQUENCE [LARGE SCALE GENOMIC DNA]</scope>
    <source>
        <strain evidence="3 4">M1HQ-2</strain>
    </source>
</reference>
<dbReference type="PANTHER" id="PTHR34473">
    <property type="entry name" value="UPF0699 TRANSMEMBRANE PROTEIN YDBS"/>
    <property type="match status" value="1"/>
</dbReference>
<evidence type="ECO:0000313" key="4">
    <source>
        <dbReference type="Proteomes" id="UP000245590"/>
    </source>
</evidence>
<keyword evidence="1" id="KW-1133">Transmembrane helix</keyword>
<keyword evidence="4" id="KW-1185">Reference proteome</keyword>
<dbReference type="OrthoDB" id="7364633at2"/>
<sequence>MDDTTRPPRLGGRGLTPVSPRLVPARYVASIPWWALSVLLAIGCVVLGAWLGWWWMHLLALVPILWCLPGLLLTPRRVRALGYRVGEEDLTFAQGLMFRSVTTTPYGRVQSVEIHEGPVERRYGIARLAYSTASDDADGTIPGLTREEAEQLKELLTRRGIERMQSL</sequence>
<evidence type="ECO:0000259" key="2">
    <source>
        <dbReference type="Pfam" id="PF03703"/>
    </source>
</evidence>
<evidence type="ECO:0000256" key="1">
    <source>
        <dbReference type="SAM" id="Phobius"/>
    </source>
</evidence>
<dbReference type="PANTHER" id="PTHR34473:SF2">
    <property type="entry name" value="UPF0699 TRANSMEMBRANE PROTEIN YDBT"/>
    <property type="match status" value="1"/>
</dbReference>